<reference evidence="11 12" key="1">
    <citation type="submission" date="2016-11" db="EMBL/GenBank/DDBJ databases">
        <title>The macronuclear genome of Stentor coeruleus: a giant cell with tiny introns.</title>
        <authorList>
            <person name="Slabodnick M."/>
            <person name="Ruby J.G."/>
            <person name="Reiff S.B."/>
            <person name="Swart E.C."/>
            <person name="Gosai S."/>
            <person name="Prabakaran S."/>
            <person name="Witkowska E."/>
            <person name="Larue G.E."/>
            <person name="Fisher S."/>
            <person name="Freeman R.M."/>
            <person name="Gunawardena J."/>
            <person name="Chu W."/>
            <person name="Stover N.A."/>
            <person name="Gregory B.D."/>
            <person name="Nowacki M."/>
            <person name="Derisi J."/>
            <person name="Roy S.W."/>
            <person name="Marshall W.F."/>
            <person name="Sood P."/>
        </authorList>
    </citation>
    <scope>NUCLEOTIDE SEQUENCE [LARGE SCALE GENOMIC DNA]</scope>
    <source>
        <strain evidence="11">WM001</strain>
    </source>
</reference>
<dbReference type="GO" id="GO:0004862">
    <property type="term" value="F:cAMP-dependent protein kinase inhibitor activity"/>
    <property type="evidence" value="ECO:0007669"/>
    <property type="project" value="TreeGrafter"/>
</dbReference>
<dbReference type="AlphaFoldDB" id="A0A1R2BGM3"/>
<protein>
    <recommendedName>
        <fullName evidence="2">cAMP-dependent protein kinase regulatory subunit</fullName>
    </recommendedName>
</protein>
<keyword evidence="5" id="KW-0677">Repeat</keyword>
<dbReference type="GO" id="GO:0030552">
    <property type="term" value="F:cAMP binding"/>
    <property type="evidence" value="ECO:0007669"/>
    <property type="project" value="UniProtKB-KW"/>
</dbReference>
<dbReference type="SMART" id="SM00100">
    <property type="entry name" value="cNMP"/>
    <property type="match status" value="2"/>
</dbReference>
<name>A0A1R2BGM3_9CILI</name>
<dbReference type="GO" id="GO:0034236">
    <property type="term" value="F:protein kinase A catalytic subunit binding"/>
    <property type="evidence" value="ECO:0007669"/>
    <property type="project" value="TreeGrafter"/>
</dbReference>
<dbReference type="Proteomes" id="UP000187209">
    <property type="component" value="Unassembled WGS sequence"/>
</dbReference>
<evidence type="ECO:0000256" key="7">
    <source>
        <dbReference type="ARBA" id="ARBA00023149"/>
    </source>
</evidence>
<dbReference type="EMBL" id="MPUH01000662">
    <property type="protein sequence ID" value="OMJ75901.1"/>
    <property type="molecule type" value="Genomic_DNA"/>
</dbReference>
<keyword evidence="6 8" id="KW-0547">Nucleotide-binding</keyword>
<dbReference type="OrthoDB" id="417078at2759"/>
<dbReference type="FunFam" id="2.60.120.10:FF:000039">
    <property type="entry name" value="cAMP-dependent protein kinase regulatory subunit"/>
    <property type="match status" value="1"/>
</dbReference>
<evidence type="ECO:0000313" key="11">
    <source>
        <dbReference type="EMBL" id="OMJ75901.1"/>
    </source>
</evidence>
<evidence type="ECO:0000256" key="1">
    <source>
        <dbReference type="ARBA" id="ARBA00005753"/>
    </source>
</evidence>
<feature type="domain" description="Cyclic nucleotide-binding" evidence="10">
    <location>
        <begin position="258"/>
        <end position="379"/>
    </location>
</feature>
<dbReference type="FunFam" id="2.60.120.10:FF:000006">
    <property type="entry name" value="cAMP-dependent protein kinase type I-alpha regulatory subunit"/>
    <property type="match status" value="1"/>
</dbReference>
<evidence type="ECO:0000256" key="3">
    <source>
        <dbReference type="ARBA" id="ARBA00022553"/>
    </source>
</evidence>
<dbReference type="PIRSF" id="PIRSF000548">
    <property type="entry name" value="PK_regulatory"/>
    <property type="match status" value="1"/>
</dbReference>
<keyword evidence="3" id="KW-0597">Phosphoprotein</keyword>
<dbReference type="PANTHER" id="PTHR11635">
    <property type="entry name" value="CAMP-DEPENDENT PROTEIN KINASE REGULATORY CHAIN"/>
    <property type="match status" value="1"/>
</dbReference>
<dbReference type="InterPro" id="IPR018490">
    <property type="entry name" value="cNMP-bd_dom_sf"/>
</dbReference>
<comment type="similarity">
    <text evidence="1">Belongs to the cAMP-dependent kinase regulatory chain family.</text>
</comment>
<evidence type="ECO:0000256" key="6">
    <source>
        <dbReference type="ARBA" id="ARBA00022741"/>
    </source>
</evidence>
<dbReference type="InterPro" id="IPR012198">
    <property type="entry name" value="cAMP_dep_PK_reg_su"/>
</dbReference>
<dbReference type="PROSITE" id="PS50042">
    <property type="entry name" value="CNMP_BINDING_3"/>
    <property type="match status" value="2"/>
</dbReference>
<feature type="domain" description="Cyclic nucleotide-binding" evidence="10">
    <location>
        <begin position="136"/>
        <end position="255"/>
    </location>
</feature>
<feature type="binding site" evidence="8">
    <location>
        <position position="214"/>
    </location>
    <ligand>
        <name>3',5'-cyclic AMP</name>
        <dbReference type="ChEBI" id="CHEBI:58165"/>
        <label>1</label>
    </ligand>
</feature>
<dbReference type="PRINTS" id="PR00103">
    <property type="entry name" value="CAMPKINASE"/>
</dbReference>
<evidence type="ECO:0000256" key="8">
    <source>
        <dbReference type="PIRSR" id="PIRSR000548-1"/>
    </source>
</evidence>
<dbReference type="PROSITE" id="PS00889">
    <property type="entry name" value="CNMP_BINDING_2"/>
    <property type="match status" value="2"/>
</dbReference>
<dbReference type="PANTHER" id="PTHR11635:SF152">
    <property type="entry name" value="CAMP-DEPENDENT PROTEIN KINASE TYPE I REGULATORY SUBUNIT-RELATED"/>
    <property type="match status" value="1"/>
</dbReference>
<evidence type="ECO:0000313" key="12">
    <source>
        <dbReference type="Proteomes" id="UP000187209"/>
    </source>
</evidence>
<feature type="binding site" evidence="8">
    <location>
        <position position="329"/>
    </location>
    <ligand>
        <name>3',5'-cyclic AMP</name>
        <dbReference type="ChEBI" id="CHEBI:58165"/>
        <label>2</label>
    </ligand>
</feature>
<feature type="binding site" evidence="8">
    <location>
        <position position="338"/>
    </location>
    <ligand>
        <name>3',5'-cyclic AMP</name>
        <dbReference type="ChEBI" id="CHEBI:58165"/>
        <label>2</label>
    </ligand>
</feature>
<feature type="region of interest" description="Disordered" evidence="9">
    <location>
        <begin position="67"/>
        <end position="91"/>
    </location>
</feature>
<feature type="binding site" evidence="8">
    <location>
        <position position="205"/>
    </location>
    <ligand>
        <name>3',5'-cyclic AMP</name>
        <dbReference type="ChEBI" id="CHEBI:58165"/>
        <label>1</label>
    </ligand>
</feature>
<dbReference type="GO" id="GO:0005829">
    <property type="term" value="C:cytosol"/>
    <property type="evidence" value="ECO:0007669"/>
    <property type="project" value="TreeGrafter"/>
</dbReference>
<evidence type="ECO:0000259" key="10">
    <source>
        <dbReference type="PROSITE" id="PS50042"/>
    </source>
</evidence>
<dbReference type="Gene3D" id="2.60.120.10">
    <property type="entry name" value="Jelly Rolls"/>
    <property type="match status" value="2"/>
</dbReference>
<gene>
    <name evidence="11" type="ORF">SteCoe_24841</name>
</gene>
<feature type="compositionally biased region" description="Acidic residues" evidence="9">
    <location>
        <begin position="75"/>
        <end position="86"/>
    </location>
</feature>
<evidence type="ECO:0000256" key="4">
    <source>
        <dbReference type="ARBA" id="ARBA00022566"/>
    </source>
</evidence>
<dbReference type="InterPro" id="IPR014710">
    <property type="entry name" value="RmlC-like_jellyroll"/>
</dbReference>
<dbReference type="GO" id="GO:0005952">
    <property type="term" value="C:cAMP-dependent protein kinase complex"/>
    <property type="evidence" value="ECO:0007669"/>
    <property type="project" value="InterPro"/>
</dbReference>
<dbReference type="InterPro" id="IPR000595">
    <property type="entry name" value="cNMP-bd_dom"/>
</dbReference>
<dbReference type="InterPro" id="IPR050503">
    <property type="entry name" value="cAMP-dep_PK_reg_su-like"/>
</dbReference>
<evidence type="ECO:0000256" key="2">
    <source>
        <dbReference type="ARBA" id="ARBA00020355"/>
    </source>
</evidence>
<accession>A0A1R2BGM3</accession>
<organism evidence="11 12">
    <name type="scientific">Stentor coeruleus</name>
    <dbReference type="NCBI Taxonomy" id="5963"/>
    <lineage>
        <taxon>Eukaryota</taxon>
        <taxon>Sar</taxon>
        <taxon>Alveolata</taxon>
        <taxon>Ciliophora</taxon>
        <taxon>Postciliodesmatophora</taxon>
        <taxon>Heterotrichea</taxon>
        <taxon>Heterotrichida</taxon>
        <taxon>Stentoridae</taxon>
        <taxon>Stentor</taxon>
    </lineage>
</organism>
<dbReference type="GO" id="GO:0033554">
    <property type="term" value="P:cellular response to stress"/>
    <property type="evidence" value="ECO:0007669"/>
    <property type="project" value="UniProtKB-ARBA"/>
</dbReference>
<dbReference type="CDD" id="cd00038">
    <property type="entry name" value="CAP_ED"/>
    <property type="match status" value="2"/>
</dbReference>
<keyword evidence="12" id="KW-1185">Reference proteome</keyword>
<dbReference type="InterPro" id="IPR018488">
    <property type="entry name" value="cNMP-bd_CS"/>
</dbReference>
<keyword evidence="4 8" id="KW-0116">cAMP-binding</keyword>
<proteinExistence type="inferred from homology"/>
<dbReference type="SUPFAM" id="SSF51206">
    <property type="entry name" value="cAMP-binding domain-like"/>
    <property type="match status" value="2"/>
</dbReference>
<evidence type="ECO:0000256" key="9">
    <source>
        <dbReference type="SAM" id="MobiDB-lite"/>
    </source>
</evidence>
<keyword evidence="7 8" id="KW-0114">cAMP</keyword>
<sequence length="384" mass="43280">MSVYDEYIVKNVNPVLNQLTNDVIKEKPDNPIVFLIDLLNKRLGIQNTLSEKEELRILRQELARLKQNKAGSEEEKTESEDDEIDDLGPKKQAARSAVSAEAYGQWNKKGDFNPPVYPKTPEQHSRIITKLSSSFMFSSLDDKDKEIVIEAMKECIFPTNSEVIKQGADGAELFIVDTGILSCYKNIKGENKHLKDYHPGEAFGELALLYNAPRAATIIAKTDAILWSLDRDTFNHIVKDAAVKRREKYEAFLAKVDLLSDMDPYERSQLADAFVTSKYNQGEFVIKEGDEGNNFYIVEDGEAIATKTIHAGHAAEEVKRYRPGDYFGELALLKGQPRAANVVALRVLKLVSLDRHSFKRLLGPVESILLRNAKKYEEIIASLT</sequence>
<evidence type="ECO:0000256" key="5">
    <source>
        <dbReference type="ARBA" id="ARBA00022737"/>
    </source>
</evidence>
<comment type="caution">
    <text evidence="11">The sequence shown here is derived from an EMBL/GenBank/DDBJ whole genome shotgun (WGS) entry which is preliminary data.</text>
</comment>
<dbReference type="PROSITE" id="PS00888">
    <property type="entry name" value="CNMP_BINDING_1"/>
    <property type="match status" value="2"/>
</dbReference>
<dbReference type="Pfam" id="PF00027">
    <property type="entry name" value="cNMP_binding"/>
    <property type="match status" value="2"/>
</dbReference>